<reference evidence="12 13" key="1">
    <citation type="journal article" date="2016" name="Mol. Biol. Evol.">
        <title>Comparative Genomics of Early-Diverging Mushroom-Forming Fungi Provides Insights into the Origins of Lignocellulose Decay Capabilities.</title>
        <authorList>
            <person name="Nagy L.G."/>
            <person name="Riley R."/>
            <person name="Tritt A."/>
            <person name="Adam C."/>
            <person name="Daum C."/>
            <person name="Floudas D."/>
            <person name="Sun H."/>
            <person name="Yadav J.S."/>
            <person name="Pangilinan J."/>
            <person name="Larsson K.H."/>
            <person name="Matsuura K."/>
            <person name="Barry K."/>
            <person name="Labutti K."/>
            <person name="Kuo R."/>
            <person name="Ohm R.A."/>
            <person name="Bhattacharya S.S."/>
            <person name="Shirouzu T."/>
            <person name="Yoshinaga Y."/>
            <person name="Martin F.M."/>
            <person name="Grigoriev I.V."/>
            <person name="Hibbett D.S."/>
        </authorList>
    </citation>
    <scope>NUCLEOTIDE SEQUENCE [LARGE SCALE GENOMIC DNA]</scope>
    <source>
        <strain evidence="12 13">HHB12029</strain>
    </source>
</reference>
<evidence type="ECO:0000313" key="13">
    <source>
        <dbReference type="Proteomes" id="UP000077266"/>
    </source>
</evidence>
<evidence type="ECO:0000256" key="4">
    <source>
        <dbReference type="ARBA" id="ARBA00012586"/>
    </source>
</evidence>
<evidence type="ECO:0000256" key="8">
    <source>
        <dbReference type="PIRSR" id="PIRSR606710-1"/>
    </source>
</evidence>
<dbReference type="EMBL" id="KV425886">
    <property type="protein sequence ID" value="KZW02837.1"/>
    <property type="molecule type" value="Genomic_DNA"/>
</dbReference>
<dbReference type="InParanoid" id="A0A165PYI1"/>
<evidence type="ECO:0000256" key="11">
    <source>
        <dbReference type="SAM" id="SignalP"/>
    </source>
</evidence>
<evidence type="ECO:0000256" key="5">
    <source>
        <dbReference type="ARBA" id="ARBA00022801"/>
    </source>
</evidence>
<dbReference type="PIRSF" id="PIRSF026534">
    <property type="entry name" value="Endo_alpha-L-arabinosidase"/>
    <property type="match status" value="1"/>
</dbReference>
<gene>
    <name evidence="12" type="ORF">EXIGLDRAFT_759551</name>
</gene>
<evidence type="ECO:0000256" key="2">
    <source>
        <dbReference type="ARBA" id="ARBA00004834"/>
    </source>
</evidence>
<comment type="catalytic activity">
    <reaction evidence="1 7">
        <text>Endohydrolysis of (1-&gt;5)-alpha-arabinofuranosidic linkages in (1-&gt;5)-arabinans.</text>
        <dbReference type="EC" id="3.2.1.99"/>
    </reaction>
</comment>
<organism evidence="12 13">
    <name type="scientific">Exidia glandulosa HHB12029</name>
    <dbReference type="NCBI Taxonomy" id="1314781"/>
    <lineage>
        <taxon>Eukaryota</taxon>
        <taxon>Fungi</taxon>
        <taxon>Dikarya</taxon>
        <taxon>Basidiomycota</taxon>
        <taxon>Agaricomycotina</taxon>
        <taxon>Agaricomycetes</taxon>
        <taxon>Auriculariales</taxon>
        <taxon>Exidiaceae</taxon>
        <taxon>Exidia</taxon>
    </lineage>
</organism>
<evidence type="ECO:0000256" key="9">
    <source>
        <dbReference type="PIRSR" id="PIRSR606710-2"/>
    </source>
</evidence>
<feature type="compositionally biased region" description="Pro residues" evidence="10">
    <location>
        <begin position="344"/>
        <end position="357"/>
    </location>
</feature>
<dbReference type="Gene3D" id="2.115.10.20">
    <property type="entry name" value="Glycosyl hydrolase domain, family 43"/>
    <property type="match status" value="1"/>
</dbReference>
<evidence type="ECO:0000256" key="6">
    <source>
        <dbReference type="ARBA" id="ARBA00023295"/>
    </source>
</evidence>
<feature type="active site" description="Proton acceptor" evidence="8">
    <location>
        <position position="39"/>
    </location>
</feature>
<evidence type="ECO:0000313" key="12">
    <source>
        <dbReference type="EMBL" id="KZW02837.1"/>
    </source>
</evidence>
<accession>A0A165PYI1</accession>
<sequence length="368" mass="39788">MRFSLSFTLLLAQSLSLFAFSSAATPNPLPGSADITARDPAIFYNADTKKYFVFATGAGIRIFQSSSLTGPWKRTGSVLKDQCSIIDHPGKCSNIWAPDVAKVNGTYTLYYSVSSLGKPDSAIGVAQSKTMEPGSWTDLGEVIRSKSGDNVNAIDPNLVKDKDGKLSLVFGSWWNGMYEVPLKNVKTPAKALPGTHLAGSSGRAAEGGFVYKSPDSDWWFMFFSEGKTPLGGETTRPPKGKEYRVRVGRSKSPSGPFVDKTGDKLTVNMSPPSGWPILESHDNVYAPGGQSLFRDPVSKRDVIVYHYVKKNEKPGGPSYLGINYVDFKSGWPVLVDVKTEKPKPTPAPAPAPTPPPSSCSKPTRSRAR</sequence>
<dbReference type="UniPathway" id="UPA00667"/>
<dbReference type="STRING" id="1314781.A0A165PYI1"/>
<keyword evidence="13" id="KW-1185">Reference proteome</keyword>
<dbReference type="GO" id="GO:0031222">
    <property type="term" value="P:arabinan catabolic process"/>
    <property type="evidence" value="ECO:0007669"/>
    <property type="project" value="UniProtKB-UniPathway"/>
</dbReference>
<dbReference type="EC" id="3.2.1.99" evidence="4 7"/>
<proteinExistence type="inferred from homology"/>
<dbReference type="InterPro" id="IPR016840">
    <property type="entry name" value="Glyco_hydro_43_endo_a_Ara-ase"/>
</dbReference>
<dbReference type="SUPFAM" id="SSF75005">
    <property type="entry name" value="Arabinanase/levansucrase/invertase"/>
    <property type="match status" value="1"/>
</dbReference>
<feature type="active site" description="Proton donor" evidence="8">
    <location>
        <position position="206"/>
    </location>
</feature>
<evidence type="ECO:0000256" key="1">
    <source>
        <dbReference type="ARBA" id="ARBA00000375"/>
    </source>
</evidence>
<evidence type="ECO:0000256" key="3">
    <source>
        <dbReference type="ARBA" id="ARBA00009865"/>
    </source>
</evidence>
<comment type="pathway">
    <text evidence="2 7">Glycan metabolism; L-arabinan degradation.</text>
</comment>
<protein>
    <recommendedName>
        <fullName evidence="4 7">Arabinan endo-1,5-alpha-L-arabinosidase</fullName>
        <ecNumber evidence="4 7">3.2.1.99</ecNumber>
    </recommendedName>
</protein>
<comment type="similarity">
    <text evidence="3 7">Belongs to the glycosyl hydrolase 43 family.</text>
</comment>
<keyword evidence="5 7" id="KW-0378">Hydrolase</keyword>
<dbReference type="OrthoDB" id="195678at2759"/>
<feature type="region of interest" description="Disordered" evidence="10">
    <location>
        <begin position="338"/>
        <end position="368"/>
    </location>
</feature>
<feature type="region of interest" description="Disordered" evidence="10">
    <location>
        <begin position="246"/>
        <end position="265"/>
    </location>
</feature>
<dbReference type="Pfam" id="PF04616">
    <property type="entry name" value="Glyco_hydro_43"/>
    <property type="match status" value="1"/>
</dbReference>
<dbReference type="PANTHER" id="PTHR43301:SF3">
    <property type="entry name" value="ARABINAN ENDO-1,5-ALPHA-L-ARABINOSIDASE A-RELATED"/>
    <property type="match status" value="1"/>
</dbReference>
<feature type="site" description="Important for catalytic activity, responsible for pKa modulation of the active site Glu and correct orientation of both the proton donor and substrate" evidence="9">
    <location>
        <position position="155"/>
    </location>
</feature>
<evidence type="ECO:0000256" key="10">
    <source>
        <dbReference type="SAM" id="MobiDB-lite"/>
    </source>
</evidence>
<keyword evidence="11" id="KW-0732">Signal</keyword>
<dbReference type="PANTHER" id="PTHR43301">
    <property type="entry name" value="ARABINAN ENDO-1,5-ALPHA-L-ARABINOSIDASE"/>
    <property type="match status" value="1"/>
</dbReference>
<dbReference type="InterPro" id="IPR006710">
    <property type="entry name" value="Glyco_hydro_43"/>
</dbReference>
<dbReference type="InterPro" id="IPR050727">
    <property type="entry name" value="GH43_arabinanases"/>
</dbReference>
<dbReference type="Proteomes" id="UP000077266">
    <property type="component" value="Unassembled WGS sequence"/>
</dbReference>
<feature type="signal peptide" evidence="11">
    <location>
        <begin position="1"/>
        <end position="23"/>
    </location>
</feature>
<keyword evidence="6 7" id="KW-0326">Glycosidase</keyword>
<evidence type="ECO:0000256" key="7">
    <source>
        <dbReference type="PIRNR" id="PIRNR026534"/>
    </source>
</evidence>
<dbReference type="AlphaFoldDB" id="A0A165PYI1"/>
<dbReference type="InterPro" id="IPR023296">
    <property type="entry name" value="Glyco_hydro_beta-prop_sf"/>
</dbReference>
<feature type="chain" id="PRO_5007864404" description="Arabinan endo-1,5-alpha-L-arabinosidase" evidence="11">
    <location>
        <begin position="24"/>
        <end position="368"/>
    </location>
</feature>
<name>A0A165PYI1_EXIGL</name>
<dbReference type="CDD" id="cd18831">
    <property type="entry name" value="GH43_AnAbnA-like"/>
    <property type="match status" value="1"/>
</dbReference>
<dbReference type="GO" id="GO:0046558">
    <property type="term" value="F:arabinan endo-1,5-alpha-L-arabinosidase activity"/>
    <property type="evidence" value="ECO:0007669"/>
    <property type="project" value="UniProtKB-EC"/>
</dbReference>